<evidence type="ECO:0000259" key="1">
    <source>
        <dbReference type="Pfam" id="PF13421"/>
    </source>
</evidence>
<dbReference type="Proteomes" id="UP000753724">
    <property type="component" value="Unassembled WGS sequence"/>
</dbReference>
<dbReference type="Pfam" id="PF13421">
    <property type="entry name" value="Band_7_1"/>
    <property type="match status" value="1"/>
</dbReference>
<organism evidence="2 3">
    <name type="scientific">Novosphingobium ovatum</name>
    <dbReference type="NCBI Taxonomy" id="1908523"/>
    <lineage>
        <taxon>Bacteria</taxon>
        <taxon>Pseudomonadati</taxon>
        <taxon>Pseudomonadota</taxon>
        <taxon>Alphaproteobacteria</taxon>
        <taxon>Sphingomonadales</taxon>
        <taxon>Sphingomonadaceae</taxon>
        <taxon>Novosphingobium</taxon>
    </lineage>
</organism>
<dbReference type="PANTHER" id="PTHR37826">
    <property type="entry name" value="FLOTILLIN BAND_7_5 DOMAIN PROTEIN"/>
    <property type="match status" value="1"/>
</dbReference>
<dbReference type="PANTHER" id="PTHR37826:SF2">
    <property type="entry name" value="ZINC-RIBBON DOMAIN-CONTAINING PROTEIN"/>
    <property type="match status" value="1"/>
</dbReference>
<comment type="caution">
    <text evidence="2">The sequence shown here is derived from an EMBL/GenBank/DDBJ whole genome shotgun (WGS) entry which is preliminary data.</text>
</comment>
<accession>A0ABW9XDZ1</accession>
<sequence>MFDFLRKQFIDVIEWLEEPGQLAWRVPFADQEIQNGAQLTVREWQKAAFFNKGQLADVFSPGLHRLTTDNLPILTDLMNWDKAFNSPFKSDVVFFSERERPGIKWGTAQPLTIRDAEFGALRLRSFGTFSYRIADVNTFASRLLGSQLEVTDAAMEPQLRSAIMTAMATALGGSGVPFLDLASNQQKLSEVIKAEVDRAFAQWGLSCLSFFVENVSLPEEVQQHLDKGSSMRVLGDLNKYTQFQAAEAIEIAAGQDGGLAALGAGLGAAATIGGAFAGGIAGQALHVPGAAAPAAEDPFELLEKLHKLVTIGALTQAEFDAKKAEILARVK</sequence>
<dbReference type="SUPFAM" id="SSF117892">
    <property type="entry name" value="Band 7/SPFH domain"/>
    <property type="match status" value="1"/>
</dbReference>
<dbReference type="RefSeq" id="WP_161718106.1">
    <property type="nucleotide sequence ID" value="NZ_JAAAPO010000003.1"/>
</dbReference>
<gene>
    <name evidence="2" type="ORF">GTZ99_09265</name>
</gene>
<keyword evidence="3" id="KW-1185">Reference proteome</keyword>
<dbReference type="InterPro" id="IPR033880">
    <property type="entry name" value="SPFH_YdjI"/>
</dbReference>
<evidence type="ECO:0000313" key="3">
    <source>
        <dbReference type="Proteomes" id="UP000753724"/>
    </source>
</evidence>
<proteinExistence type="predicted"/>
<dbReference type="InterPro" id="IPR036013">
    <property type="entry name" value="Band_7/SPFH_dom_sf"/>
</dbReference>
<protein>
    <recommendedName>
        <fullName evidence="1">SPFH domain-containing protein</fullName>
    </recommendedName>
</protein>
<dbReference type="EMBL" id="JAAAPO010000003">
    <property type="protein sequence ID" value="NBC36746.1"/>
    <property type="molecule type" value="Genomic_DNA"/>
</dbReference>
<name>A0ABW9XDZ1_9SPHN</name>
<feature type="domain" description="SPFH" evidence="1">
    <location>
        <begin position="24"/>
        <end position="233"/>
    </location>
</feature>
<dbReference type="Gene3D" id="3.30.479.30">
    <property type="entry name" value="Band 7 domain"/>
    <property type="match status" value="1"/>
</dbReference>
<dbReference type="CDD" id="cd03408">
    <property type="entry name" value="SPFH_like_u1"/>
    <property type="match status" value="1"/>
</dbReference>
<reference evidence="3" key="1">
    <citation type="submission" date="2020-01" db="EMBL/GenBank/DDBJ databases">
        <title>Sphingomonas sp. strain CSW-10.</title>
        <authorList>
            <person name="Chen W.-M."/>
        </authorList>
    </citation>
    <scope>NUCLEOTIDE SEQUENCE [LARGE SCALE GENOMIC DNA]</scope>
    <source>
        <strain evidence="3">FSY-8</strain>
    </source>
</reference>
<evidence type="ECO:0000313" key="2">
    <source>
        <dbReference type="EMBL" id="NBC36746.1"/>
    </source>
</evidence>